<evidence type="ECO:0000313" key="2">
    <source>
        <dbReference type="EMBL" id="KDS32733.1"/>
    </source>
</evidence>
<organism evidence="2 3">
    <name type="scientific">Phocaeicola vulgatus str. 3775 SL</name>
    <name type="common">B</name>
    <name type="synonym">iv</name>
    <dbReference type="NCBI Taxonomy" id="1339350"/>
    <lineage>
        <taxon>Bacteria</taxon>
        <taxon>Pseudomonadati</taxon>
        <taxon>Bacteroidota</taxon>
        <taxon>Bacteroidia</taxon>
        <taxon>Bacteroidales</taxon>
        <taxon>Bacteroidaceae</taxon>
        <taxon>Phocaeicola</taxon>
    </lineage>
</organism>
<protein>
    <submittedName>
        <fullName evidence="2">Uncharacterized protein</fullName>
    </submittedName>
</protein>
<keyword evidence="1" id="KW-1133">Transmembrane helix</keyword>
<sequence length="48" mass="5370">MPVAGVNMRDVISIAFGPDTRIIPMAPPWAVAMAQIVSWFIIFIWLII</sequence>
<keyword evidence="1" id="KW-0812">Transmembrane</keyword>
<keyword evidence="1" id="KW-0472">Membrane</keyword>
<evidence type="ECO:0000313" key="3">
    <source>
        <dbReference type="Proteomes" id="UP000028134"/>
    </source>
</evidence>
<dbReference type="Proteomes" id="UP000028134">
    <property type="component" value="Unassembled WGS sequence"/>
</dbReference>
<gene>
    <name evidence="2" type="ORF">M097_0935</name>
</gene>
<feature type="transmembrane region" description="Helical" evidence="1">
    <location>
        <begin position="29"/>
        <end position="47"/>
    </location>
</feature>
<dbReference type="AlphaFoldDB" id="A0A078RBF1"/>
<name>A0A078RBF1_PHOVU</name>
<dbReference type="EMBL" id="JNHI01000003">
    <property type="protein sequence ID" value="KDS32733.1"/>
    <property type="molecule type" value="Genomic_DNA"/>
</dbReference>
<comment type="caution">
    <text evidence="2">The sequence shown here is derived from an EMBL/GenBank/DDBJ whole genome shotgun (WGS) entry which is preliminary data.</text>
</comment>
<reference evidence="2 3" key="1">
    <citation type="submission" date="2014-04" db="EMBL/GenBank/DDBJ databases">
        <authorList>
            <person name="Sears C."/>
            <person name="Carroll K."/>
            <person name="Sack B.R."/>
            <person name="Qadri F."/>
            <person name="Myers L.L."/>
            <person name="Chung G.-T."/>
            <person name="Escheverria P."/>
            <person name="Fraser C.M."/>
            <person name="Sadzewicz L."/>
            <person name="Shefchek K.A."/>
            <person name="Tallon L."/>
            <person name="Das S.P."/>
            <person name="Daugherty S."/>
            <person name="Mongodin E.F."/>
        </authorList>
    </citation>
    <scope>NUCLEOTIDE SEQUENCE [LARGE SCALE GENOMIC DNA]</scope>
    <source>
        <strain evidence="3">3775 SL(B) 10 (iv)</strain>
    </source>
</reference>
<evidence type="ECO:0000256" key="1">
    <source>
        <dbReference type="SAM" id="Phobius"/>
    </source>
</evidence>
<accession>A0A078RBF1</accession>
<proteinExistence type="predicted"/>